<evidence type="ECO:0000256" key="1">
    <source>
        <dbReference type="SAM" id="MobiDB-lite"/>
    </source>
</evidence>
<protein>
    <submittedName>
        <fullName evidence="2">Uncharacterized protein</fullName>
    </submittedName>
</protein>
<dbReference type="EMBL" id="MN739407">
    <property type="protein sequence ID" value="QHT03221.1"/>
    <property type="molecule type" value="Genomic_DNA"/>
</dbReference>
<reference evidence="2" key="1">
    <citation type="journal article" date="2020" name="Nature">
        <title>Giant virus diversity and host interactions through global metagenomics.</title>
        <authorList>
            <person name="Schulz F."/>
            <person name="Roux S."/>
            <person name="Paez-Espino D."/>
            <person name="Jungbluth S."/>
            <person name="Walsh D.A."/>
            <person name="Denef V.J."/>
            <person name="McMahon K.D."/>
            <person name="Konstantinidis K.T."/>
            <person name="Eloe-Fadrosh E.A."/>
            <person name="Kyrpides N.C."/>
            <person name="Woyke T."/>
        </authorList>
    </citation>
    <scope>NUCLEOTIDE SEQUENCE</scope>
    <source>
        <strain evidence="2">GVMAG-M-3300020728-1</strain>
    </source>
</reference>
<sequence length="90" mass="9583">MDKHWSGYLNAVGGTPVPQSSMPAPYPTSDSSKGKTGFLDLAVKKPEIQARYDAMSGSWQGITASEGAISSGVFKTEAMPLDQKLPTYSK</sequence>
<name>A0A6C0CFL0_9ZZZZ</name>
<accession>A0A6C0CFL0</accession>
<dbReference type="AlphaFoldDB" id="A0A6C0CFL0"/>
<proteinExistence type="predicted"/>
<evidence type="ECO:0000313" key="2">
    <source>
        <dbReference type="EMBL" id="QHT03221.1"/>
    </source>
</evidence>
<organism evidence="2">
    <name type="scientific">viral metagenome</name>
    <dbReference type="NCBI Taxonomy" id="1070528"/>
    <lineage>
        <taxon>unclassified sequences</taxon>
        <taxon>metagenomes</taxon>
        <taxon>organismal metagenomes</taxon>
    </lineage>
</organism>
<feature type="region of interest" description="Disordered" evidence="1">
    <location>
        <begin position="1"/>
        <end position="33"/>
    </location>
</feature>